<comment type="caution">
    <text evidence="9">The sequence shown here is derived from an EMBL/GenBank/DDBJ whole genome shotgun (WGS) entry which is preliminary data.</text>
</comment>
<feature type="transmembrane region" description="Helical" evidence="7">
    <location>
        <begin position="167"/>
        <end position="186"/>
    </location>
</feature>
<feature type="transmembrane region" description="Helical" evidence="7">
    <location>
        <begin position="370"/>
        <end position="392"/>
    </location>
</feature>
<dbReference type="Pfam" id="PF07690">
    <property type="entry name" value="MFS_1"/>
    <property type="match status" value="1"/>
</dbReference>
<name>A0ABV8B5J8_9BACI</name>
<comment type="subcellular location">
    <subcellularLocation>
        <location evidence="1">Cell membrane</location>
        <topology evidence="1">Multi-pass membrane protein</topology>
    </subcellularLocation>
</comment>
<keyword evidence="3" id="KW-1003">Cell membrane</keyword>
<reference evidence="10" key="1">
    <citation type="journal article" date="2019" name="Int. J. Syst. Evol. Microbiol.">
        <title>The Global Catalogue of Microorganisms (GCM) 10K type strain sequencing project: providing services to taxonomists for standard genome sequencing and annotation.</title>
        <authorList>
            <consortium name="The Broad Institute Genomics Platform"/>
            <consortium name="The Broad Institute Genome Sequencing Center for Infectious Disease"/>
            <person name="Wu L."/>
            <person name="Ma J."/>
        </authorList>
    </citation>
    <scope>NUCLEOTIDE SEQUENCE [LARGE SCALE GENOMIC DNA]</scope>
    <source>
        <strain evidence="10">CCUG 61889</strain>
    </source>
</reference>
<evidence type="ECO:0000256" key="6">
    <source>
        <dbReference type="ARBA" id="ARBA00023136"/>
    </source>
</evidence>
<dbReference type="InterPro" id="IPR036259">
    <property type="entry name" value="MFS_trans_sf"/>
</dbReference>
<dbReference type="RefSeq" id="WP_377917026.1">
    <property type="nucleotide sequence ID" value="NZ_JBHRZT010000067.1"/>
</dbReference>
<evidence type="ECO:0000259" key="8">
    <source>
        <dbReference type="PROSITE" id="PS50850"/>
    </source>
</evidence>
<keyword evidence="2" id="KW-0813">Transport</keyword>
<organism evidence="9 10">
    <name type="scientific">Bacillus songklensis</name>
    <dbReference type="NCBI Taxonomy" id="1069116"/>
    <lineage>
        <taxon>Bacteria</taxon>
        <taxon>Bacillati</taxon>
        <taxon>Bacillota</taxon>
        <taxon>Bacilli</taxon>
        <taxon>Bacillales</taxon>
        <taxon>Bacillaceae</taxon>
        <taxon>Bacillus</taxon>
    </lineage>
</organism>
<dbReference type="PANTHER" id="PTHR43266:SF8">
    <property type="entry name" value="MACROLIDE-EFFLUX PROTEIN"/>
    <property type="match status" value="1"/>
</dbReference>
<keyword evidence="4 7" id="KW-0812">Transmembrane</keyword>
<keyword evidence="10" id="KW-1185">Reference proteome</keyword>
<dbReference type="CDD" id="cd06173">
    <property type="entry name" value="MFS_MefA_like"/>
    <property type="match status" value="1"/>
</dbReference>
<feature type="transmembrane region" description="Helical" evidence="7">
    <location>
        <begin position="254"/>
        <end position="275"/>
    </location>
</feature>
<dbReference type="EMBL" id="JBHRZT010000067">
    <property type="protein sequence ID" value="MFC3884962.1"/>
    <property type="molecule type" value="Genomic_DNA"/>
</dbReference>
<dbReference type="SUPFAM" id="SSF103473">
    <property type="entry name" value="MFS general substrate transporter"/>
    <property type="match status" value="1"/>
</dbReference>
<feature type="transmembrane region" description="Helical" evidence="7">
    <location>
        <begin position="48"/>
        <end position="68"/>
    </location>
</feature>
<keyword evidence="5 7" id="KW-1133">Transmembrane helix</keyword>
<evidence type="ECO:0000313" key="9">
    <source>
        <dbReference type="EMBL" id="MFC3884962.1"/>
    </source>
</evidence>
<evidence type="ECO:0000256" key="5">
    <source>
        <dbReference type="ARBA" id="ARBA00022989"/>
    </source>
</evidence>
<dbReference type="Proteomes" id="UP001595752">
    <property type="component" value="Unassembled WGS sequence"/>
</dbReference>
<evidence type="ECO:0000256" key="1">
    <source>
        <dbReference type="ARBA" id="ARBA00004651"/>
    </source>
</evidence>
<dbReference type="InterPro" id="IPR011701">
    <property type="entry name" value="MFS"/>
</dbReference>
<evidence type="ECO:0000256" key="4">
    <source>
        <dbReference type="ARBA" id="ARBA00022692"/>
    </source>
</evidence>
<feature type="transmembrane region" description="Helical" evidence="7">
    <location>
        <begin position="287"/>
        <end position="307"/>
    </location>
</feature>
<dbReference type="PROSITE" id="PS50850">
    <property type="entry name" value="MFS"/>
    <property type="match status" value="1"/>
</dbReference>
<evidence type="ECO:0000256" key="2">
    <source>
        <dbReference type="ARBA" id="ARBA00022448"/>
    </source>
</evidence>
<feature type="transmembrane region" description="Helical" evidence="7">
    <location>
        <begin position="217"/>
        <end position="242"/>
    </location>
</feature>
<evidence type="ECO:0000313" key="10">
    <source>
        <dbReference type="Proteomes" id="UP001595752"/>
    </source>
</evidence>
<evidence type="ECO:0000256" key="7">
    <source>
        <dbReference type="SAM" id="Phobius"/>
    </source>
</evidence>
<feature type="transmembrane region" description="Helical" evidence="7">
    <location>
        <begin position="343"/>
        <end position="364"/>
    </location>
</feature>
<accession>A0ABV8B5J8</accession>
<sequence>MTDLFRNRFVQVILISGLLLQVGIWVRNFAVLLYVMERTGGDPFAVSMISVAEFAPIFIFSFIGGTFADRWRPKRTMISCDILSAVSVFAVLITLVFGTWKAVFFATLVSAILSQFSQPSGMKLFKMHVPAEQMQVGMSIYQTMFAVFMVLGPILGTFVFQTFGIDAAIGIMGVSFLLSAGALAFLPPDHMVDEEKPETTLLQEMASGIRYVLSKKLLALLGLCFMAAGLGLGLIQPLSIFLVTERLGLPKESLQWLMAVNGTGMIVGGAAAMMFARTVAPQKMLAFGMLVNAIGMSISGLSTNLWLTLSAQFLSGLVLPCIQIGINTMILQNTEEAFVGRVNGILSPLFTGAMVVTMSIAGALKEQFSLVAMFETAAVLFIIGLLFIMPLYRQPVQKGPETASVKGQS</sequence>
<proteinExistence type="predicted"/>
<dbReference type="PANTHER" id="PTHR43266">
    <property type="entry name" value="MACROLIDE-EFFLUX PROTEIN"/>
    <property type="match status" value="1"/>
</dbReference>
<gene>
    <name evidence="9" type="ORF">ACFOU2_16395</name>
</gene>
<protein>
    <submittedName>
        <fullName evidence="9">MFS transporter</fullName>
    </submittedName>
</protein>
<dbReference type="InterPro" id="IPR020846">
    <property type="entry name" value="MFS_dom"/>
</dbReference>
<keyword evidence="6 7" id="KW-0472">Membrane</keyword>
<evidence type="ECO:0000256" key="3">
    <source>
        <dbReference type="ARBA" id="ARBA00022475"/>
    </source>
</evidence>
<feature type="domain" description="Major facilitator superfamily (MFS) profile" evidence="8">
    <location>
        <begin position="217"/>
        <end position="409"/>
    </location>
</feature>
<feature type="transmembrane region" description="Helical" evidence="7">
    <location>
        <begin position="12"/>
        <end position="36"/>
    </location>
</feature>
<feature type="transmembrane region" description="Helical" evidence="7">
    <location>
        <begin position="140"/>
        <end position="161"/>
    </location>
</feature>
<dbReference type="Gene3D" id="1.20.1250.20">
    <property type="entry name" value="MFS general substrate transporter like domains"/>
    <property type="match status" value="1"/>
</dbReference>